<dbReference type="AlphaFoldDB" id="A0A8E2DMQ3"/>
<accession>A0A8E2DMQ3</accession>
<dbReference type="EMBL" id="KV722387">
    <property type="protein sequence ID" value="OCH91314.1"/>
    <property type="molecule type" value="Genomic_DNA"/>
</dbReference>
<dbReference type="OrthoDB" id="3027438at2759"/>
<keyword evidence="2" id="KW-1185">Reference proteome</keyword>
<dbReference type="Proteomes" id="UP000250043">
    <property type="component" value="Unassembled WGS sequence"/>
</dbReference>
<name>A0A8E2DMQ3_9APHY</name>
<protein>
    <submittedName>
        <fullName evidence="1">Uncharacterized protein</fullName>
    </submittedName>
</protein>
<gene>
    <name evidence="1" type="ORF">OBBRIDRAFT_834281</name>
</gene>
<evidence type="ECO:0000313" key="1">
    <source>
        <dbReference type="EMBL" id="OCH91314.1"/>
    </source>
</evidence>
<evidence type="ECO:0000313" key="2">
    <source>
        <dbReference type="Proteomes" id="UP000250043"/>
    </source>
</evidence>
<organism evidence="1 2">
    <name type="scientific">Obba rivulosa</name>
    <dbReference type="NCBI Taxonomy" id="1052685"/>
    <lineage>
        <taxon>Eukaryota</taxon>
        <taxon>Fungi</taxon>
        <taxon>Dikarya</taxon>
        <taxon>Basidiomycota</taxon>
        <taxon>Agaricomycotina</taxon>
        <taxon>Agaricomycetes</taxon>
        <taxon>Polyporales</taxon>
        <taxon>Gelatoporiaceae</taxon>
        <taxon>Obba</taxon>
    </lineage>
</organism>
<proteinExistence type="predicted"/>
<reference evidence="1 2" key="1">
    <citation type="submission" date="2016-07" db="EMBL/GenBank/DDBJ databases">
        <title>Draft genome of the white-rot fungus Obba rivulosa 3A-2.</title>
        <authorList>
            <consortium name="DOE Joint Genome Institute"/>
            <person name="Miettinen O."/>
            <person name="Riley R."/>
            <person name="Acob R."/>
            <person name="Barry K."/>
            <person name="Cullen D."/>
            <person name="De Vries R."/>
            <person name="Hainaut M."/>
            <person name="Hatakka A."/>
            <person name="Henrissat B."/>
            <person name="Hilden K."/>
            <person name="Kuo R."/>
            <person name="Labutti K."/>
            <person name="Lipzen A."/>
            <person name="Makela M.R."/>
            <person name="Sandor L."/>
            <person name="Spatafora J.W."/>
            <person name="Grigoriev I.V."/>
            <person name="Hibbett D.S."/>
        </authorList>
    </citation>
    <scope>NUCLEOTIDE SEQUENCE [LARGE SCALE GENOMIC DNA]</scope>
    <source>
        <strain evidence="1 2">3A-2</strain>
    </source>
</reference>
<sequence length="125" mass="13900">MARGFSKAIWYGILLVHRAADAQNHIFDSLGERYGLRIIPGSNSFLVLPNNISRSTAVGAILHPGENATDFDFVLAIGKDEKLMRRLNELDNAETVSTGTRRADAKWTLDAKDVLPTLWRFTEGN</sequence>